<comment type="caution">
    <text evidence="2">The sequence shown here is derived from an EMBL/GenBank/DDBJ whole genome shotgun (WGS) entry which is preliminary data.</text>
</comment>
<keyword evidence="3" id="KW-1185">Reference proteome</keyword>
<feature type="region of interest" description="Disordered" evidence="1">
    <location>
        <begin position="115"/>
        <end position="137"/>
    </location>
</feature>
<reference evidence="2 3" key="1">
    <citation type="journal article" date="2022" name="Nat. Genet.">
        <title>Improved pea reference genome and pan-genome highlight genomic features and evolutionary characteristics.</title>
        <authorList>
            <person name="Yang T."/>
            <person name="Liu R."/>
            <person name="Luo Y."/>
            <person name="Hu S."/>
            <person name="Wang D."/>
            <person name="Wang C."/>
            <person name="Pandey M.K."/>
            <person name="Ge S."/>
            <person name="Xu Q."/>
            <person name="Li N."/>
            <person name="Li G."/>
            <person name="Huang Y."/>
            <person name="Saxena R.K."/>
            <person name="Ji Y."/>
            <person name="Li M."/>
            <person name="Yan X."/>
            <person name="He Y."/>
            <person name="Liu Y."/>
            <person name="Wang X."/>
            <person name="Xiang C."/>
            <person name="Varshney R.K."/>
            <person name="Ding H."/>
            <person name="Gao S."/>
            <person name="Zong X."/>
        </authorList>
    </citation>
    <scope>NUCLEOTIDE SEQUENCE [LARGE SCALE GENOMIC DNA]</scope>
    <source>
        <strain evidence="2 3">cv. Zhongwan 6</strain>
    </source>
</reference>
<protein>
    <submittedName>
        <fullName evidence="2">Uncharacterized protein</fullName>
    </submittedName>
</protein>
<dbReference type="EMBL" id="JAMSHJ010000001">
    <property type="protein sequence ID" value="KAI5447413.1"/>
    <property type="molecule type" value="Genomic_DNA"/>
</dbReference>
<accession>A0A9D5BPE7</accession>
<name>A0A9D5BPE7_PEA</name>
<evidence type="ECO:0000313" key="2">
    <source>
        <dbReference type="EMBL" id="KAI5447413.1"/>
    </source>
</evidence>
<gene>
    <name evidence="2" type="ORF">KIW84_015030</name>
</gene>
<organism evidence="2 3">
    <name type="scientific">Pisum sativum</name>
    <name type="common">Garden pea</name>
    <name type="synonym">Lathyrus oleraceus</name>
    <dbReference type="NCBI Taxonomy" id="3888"/>
    <lineage>
        <taxon>Eukaryota</taxon>
        <taxon>Viridiplantae</taxon>
        <taxon>Streptophyta</taxon>
        <taxon>Embryophyta</taxon>
        <taxon>Tracheophyta</taxon>
        <taxon>Spermatophyta</taxon>
        <taxon>Magnoliopsida</taxon>
        <taxon>eudicotyledons</taxon>
        <taxon>Gunneridae</taxon>
        <taxon>Pentapetalae</taxon>
        <taxon>rosids</taxon>
        <taxon>fabids</taxon>
        <taxon>Fabales</taxon>
        <taxon>Fabaceae</taxon>
        <taxon>Papilionoideae</taxon>
        <taxon>50 kb inversion clade</taxon>
        <taxon>NPAAA clade</taxon>
        <taxon>Hologalegina</taxon>
        <taxon>IRL clade</taxon>
        <taxon>Fabeae</taxon>
        <taxon>Lathyrus</taxon>
    </lineage>
</organism>
<evidence type="ECO:0000313" key="3">
    <source>
        <dbReference type="Proteomes" id="UP001058974"/>
    </source>
</evidence>
<dbReference type="Proteomes" id="UP001058974">
    <property type="component" value="Chromosome 1"/>
</dbReference>
<proteinExistence type="predicted"/>
<sequence>MSELQRIIRLPESYFLGVSNQVQRISGFKGSSSRDNKDDHNGCFNYKKYGHCIAECSELQKDKARKGSFQKDNFRNRFKKSLISTWNELDKEEASKKDEDKSNLDFMALTSFEVKPDSDSGSGFEEDEICFKGEAKQ</sequence>
<dbReference type="AlphaFoldDB" id="A0A9D5BPE7"/>
<evidence type="ECO:0000256" key="1">
    <source>
        <dbReference type="SAM" id="MobiDB-lite"/>
    </source>
</evidence>
<dbReference type="Gramene" id="Psat01G0503000-T1">
    <property type="protein sequence ID" value="KAI5447413.1"/>
    <property type="gene ID" value="KIW84_015030"/>
</dbReference>